<evidence type="ECO:0000256" key="5">
    <source>
        <dbReference type="ARBA" id="ARBA00023002"/>
    </source>
</evidence>
<dbReference type="Gene3D" id="3.40.50.720">
    <property type="entry name" value="NAD(P)-binding Rossmann-like Domain"/>
    <property type="match status" value="1"/>
</dbReference>
<evidence type="ECO:0000256" key="3">
    <source>
        <dbReference type="ARBA" id="ARBA00022723"/>
    </source>
</evidence>
<comment type="catalytic activity">
    <reaction evidence="8">
        <text>2-C-methyl-D-erythritol 4-phosphate + NADP(+) = 1-deoxy-D-xylulose 5-phosphate + NADPH + H(+)</text>
        <dbReference type="Rhea" id="RHEA:13717"/>
        <dbReference type="ChEBI" id="CHEBI:15378"/>
        <dbReference type="ChEBI" id="CHEBI:57783"/>
        <dbReference type="ChEBI" id="CHEBI:57792"/>
        <dbReference type="ChEBI" id="CHEBI:58262"/>
        <dbReference type="ChEBI" id="CHEBI:58349"/>
        <dbReference type="EC" id="1.1.1.267"/>
    </reaction>
    <physiologicalReaction direction="right-to-left" evidence="8">
        <dbReference type="Rhea" id="RHEA:13719"/>
    </physiologicalReaction>
</comment>
<dbReference type="OrthoDB" id="9806546at2"/>
<feature type="binding site" evidence="9">
    <location>
        <position position="168"/>
    </location>
    <ligand>
        <name>NADPH</name>
        <dbReference type="ChEBI" id="CHEBI:57783"/>
    </ligand>
</feature>
<comment type="caution">
    <text evidence="14">The sequence shown here is derived from an EMBL/GenBank/DDBJ whole genome shotgun (WGS) entry which is preliminary data.</text>
</comment>
<dbReference type="InterPro" id="IPR003821">
    <property type="entry name" value="DXP_reductoisomerase"/>
</dbReference>
<dbReference type="InterPro" id="IPR036169">
    <property type="entry name" value="DXPR_C_sf"/>
</dbReference>
<feature type="binding site" evidence="9">
    <location>
        <position position="251"/>
    </location>
    <ligand>
        <name>NADPH</name>
        <dbReference type="ChEBI" id="CHEBI:57783"/>
    </ligand>
</feature>
<keyword evidence="4 9" id="KW-0521">NADP</keyword>
<comment type="function">
    <text evidence="9">Catalyzes the NADPH-dependent rearrangement and reduction of 1-deoxy-D-xylulose-5-phosphate (DXP) to 2-C-methyl-D-erythritol 4-phosphate (MEP).</text>
</comment>
<feature type="binding site" evidence="9">
    <location>
        <position position="332"/>
    </location>
    <ligand>
        <name>NADPH</name>
        <dbReference type="ChEBI" id="CHEBI:57783"/>
    </ligand>
</feature>
<feature type="binding site" evidence="9">
    <location>
        <position position="252"/>
    </location>
    <ligand>
        <name>1-deoxy-D-xylulose 5-phosphate</name>
        <dbReference type="ChEBI" id="CHEBI:57792"/>
    </ligand>
</feature>
<feature type="binding site" evidence="9">
    <location>
        <position position="348"/>
    </location>
    <ligand>
        <name>Mn(2+)</name>
        <dbReference type="ChEBI" id="CHEBI:29035"/>
    </ligand>
</feature>
<evidence type="ECO:0000259" key="11">
    <source>
        <dbReference type="Pfam" id="PF02670"/>
    </source>
</evidence>
<dbReference type="InterPro" id="IPR013512">
    <property type="entry name" value="DXP_reductoisomerase_N"/>
</dbReference>
<accession>A0A2U2BTB2</accession>
<feature type="binding site" evidence="9">
    <location>
        <position position="339"/>
    </location>
    <ligand>
        <name>1-deoxy-D-xylulose 5-phosphate</name>
        <dbReference type="ChEBI" id="CHEBI:57792"/>
    </ligand>
</feature>
<evidence type="ECO:0000256" key="7">
    <source>
        <dbReference type="ARBA" id="ARBA00023229"/>
    </source>
</evidence>
<dbReference type="InterPro" id="IPR036291">
    <property type="entry name" value="NAD(P)-bd_dom_sf"/>
</dbReference>
<comment type="similarity">
    <text evidence="2 9">Belongs to the DXR family.</text>
</comment>
<name>A0A2U2BTB2_9PROT</name>
<dbReference type="AlphaFoldDB" id="A0A2U2BTB2"/>
<keyword evidence="9" id="KW-0460">Magnesium</keyword>
<feature type="binding site" evidence="9">
    <location>
        <position position="345"/>
    </location>
    <ligand>
        <name>1-deoxy-D-xylulose 5-phosphate</name>
        <dbReference type="ChEBI" id="CHEBI:57792"/>
    </ligand>
</feature>
<dbReference type="Gene3D" id="1.10.1740.10">
    <property type="match status" value="1"/>
</dbReference>
<dbReference type="Pfam" id="PF02670">
    <property type="entry name" value="DXP_reductoisom"/>
    <property type="match status" value="1"/>
</dbReference>
<gene>
    <name evidence="9" type="primary">dxr</name>
    <name evidence="14" type="ORF">DDZ18_05995</name>
</gene>
<dbReference type="GO" id="GO:0030145">
    <property type="term" value="F:manganese ion binding"/>
    <property type="evidence" value="ECO:0007669"/>
    <property type="project" value="TreeGrafter"/>
</dbReference>
<organism evidence="14 15">
    <name type="scientific">Marinicauda salina</name>
    <dbReference type="NCBI Taxonomy" id="2135793"/>
    <lineage>
        <taxon>Bacteria</taxon>
        <taxon>Pseudomonadati</taxon>
        <taxon>Pseudomonadota</taxon>
        <taxon>Alphaproteobacteria</taxon>
        <taxon>Maricaulales</taxon>
        <taxon>Maricaulaceae</taxon>
        <taxon>Marinicauda</taxon>
    </lineage>
</organism>
<feature type="compositionally biased region" description="Basic residues" evidence="10">
    <location>
        <begin position="36"/>
        <end position="49"/>
    </location>
</feature>
<feature type="domain" description="1-deoxy-D-xylulose 5-phosphate reductoisomerase C-terminal" evidence="12">
    <location>
        <begin position="273"/>
        <end position="356"/>
    </location>
</feature>
<dbReference type="EMBL" id="QEXV01000003">
    <property type="protein sequence ID" value="PWE17242.1"/>
    <property type="molecule type" value="Genomic_DNA"/>
</dbReference>
<comment type="caution">
    <text evidence="9">Lacks conserved residue(s) required for the propagation of feature annotation.</text>
</comment>
<feature type="binding site" evidence="9">
    <location>
        <position position="277"/>
    </location>
    <ligand>
        <name>Mn(2+)</name>
        <dbReference type="ChEBI" id="CHEBI:29035"/>
    </ligand>
</feature>
<keyword evidence="3 9" id="KW-0479">Metal-binding</keyword>
<dbReference type="EC" id="1.1.1.267" evidence="9"/>
<feature type="binding site" evidence="9">
    <location>
        <position position="348"/>
    </location>
    <ligand>
        <name>1-deoxy-D-xylulose 5-phosphate</name>
        <dbReference type="ChEBI" id="CHEBI:57792"/>
    </ligand>
</feature>
<feature type="binding site" evidence="9">
    <location>
        <position position="303"/>
    </location>
    <ligand>
        <name>1-deoxy-D-xylulose 5-phosphate</name>
        <dbReference type="ChEBI" id="CHEBI:57792"/>
    </ligand>
</feature>
<keyword evidence="5 9" id="KW-0560">Oxidoreductase</keyword>
<feature type="binding site" evidence="9">
    <location>
        <position position="279"/>
    </location>
    <ligand>
        <name>1-deoxy-D-xylulose 5-phosphate</name>
        <dbReference type="ChEBI" id="CHEBI:57792"/>
    </ligand>
</feature>
<feature type="region of interest" description="Disordered" evidence="10">
    <location>
        <begin position="85"/>
        <end position="117"/>
    </location>
</feature>
<keyword evidence="6 9" id="KW-0464">Manganese</keyword>
<dbReference type="InterPro" id="IPR013644">
    <property type="entry name" value="DXP_reductoisomerase_C"/>
</dbReference>
<feature type="binding site" evidence="9">
    <location>
        <position position="278"/>
    </location>
    <ligand>
        <name>1-deoxy-D-xylulose 5-phosphate</name>
        <dbReference type="ChEBI" id="CHEBI:57792"/>
    </ligand>
</feature>
<feature type="binding site" evidence="9">
    <location>
        <position position="139"/>
    </location>
    <ligand>
        <name>NADPH</name>
        <dbReference type="ChEBI" id="CHEBI:57783"/>
    </ligand>
</feature>
<keyword evidence="14" id="KW-0413">Isomerase</keyword>
<dbReference type="GO" id="GO:0070402">
    <property type="term" value="F:NADPH binding"/>
    <property type="evidence" value="ECO:0007669"/>
    <property type="project" value="InterPro"/>
</dbReference>
<dbReference type="Pfam" id="PF13288">
    <property type="entry name" value="DXPR_C"/>
    <property type="match status" value="1"/>
</dbReference>
<feature type="domain" description="DXP reductoisomerase C-terminal" evidence="13">
    <location>
        <begin position="388"/>
        <end position="509"/>
    </location>
</feature>
<feature type="domain" description="1-deoxy-D-xylulose 5-phosphate reductoisomerase N-terminal" evidence="11">
    <location>
        <begin position="133"/>
        <end position="259"/>
    </location>
</feature>
<dbReference type="Pfam" id="PF08436">
    <property type="entry name" value="DXP_redisom_C"/>
    <property type="match status" value="1"/>
</dbReference>
<proteinExistence type="inferred from homology"/>
<evidence type="ECO:0000256" key="6">
    <source>
        <dbReference type="ARBA" id="ARBA00023211"/>
    </source>
</evidence>
<evidence type="ECO:0000313" key="15">
    <source>
        <dbReference type="Proteomes" id="UP000245168"/>
    </source>
</evidence>
<dbReference type="SUPFAM" id="SSF55347">
    <property type="entry name" value="Glyceraldehyde-3-phosphate dehydrogenase-like, C-terminal domain"/>
    <property type="match status" value="1"/>
</dbReference>
<comment type="cofactor">
    <cofactor evidence="9">
        <name>Mg(2+)</name>
        <dbReference type="ChEBI" id="CHEBI:18420"/>
    </cofactor>
    <cofactor evidence="9">
        <name>Mn(2+)</name>
        <dbReference type="ChEBI" id="CHEBI:29035"/>
    </cofactor>
</comment>
<dbReference type="GO" id="GO:0051484">
    <property type="term" value="P:isopentenyl diphosphate biosynthetic process, methylerythritol 4-phosphate pathway involved in terpenoid biosynthetic process"/>
    <property type="evidence" value="ECO:0007669"/>
    <property type="project" value="TreeGrafter"/>
</dbReference>
<dbReference type="InterPro" id="IPR026877">
    <property type="entry name" value="DXPR_C"/>
</dbReference>
<feature type="region of interest" description="Disordered" evidence="10">
    <location>
        <begin position="17"/>
        <end position="49"/>
    </location>
</feature>
<reference evidence="15" key="1">
    <citation type="submission" date="2018-05" db="EMBL/GenBank/DDBJ databases">
        <authorList>
            <person name="Liu B.-T."/>
        </authorList>
    </citation>
    <scope>NUCLEOTIDE SEQUENCE [LARGE SCALE GENOMIC DNA]</scope>
    <source>
        <strain evidence="15">WD6-1</strain>
    </source>
</reference>
<dbReference type="SUPFAM" id="SSF51735">
    <property type="entry name" value="NAD(P)-binding Rossmann-fold domains"/>
    <property type="match status" value="1"/>
</dbReference>
<evidence type="ECO:0000256" key="8">
    <source>
        <dbReference type="ARBA" id="ARBA00048543"/>
    </source>
</evidence>
<dbReference type="GO" id="GO:0030604">
    <property type="term" value="F:1-deoxy-D-xylulose-5-phosphate reductoisomerase activity"/>
    <property type="evidence" value="ECO:0007669"/>
    <property type="project" value="UniProtKB-UniRule"/>
</dbReference>
<dbReference type="PANTHER" id="PTHR30525:SF0">
    <property type="entry name" value="1-DEOXY-D-XYLULOSE 5-PHOSPHATE REDUCTOISOMERASE, CHLOROPLASTIC"/>
    <property type="match status" value="1"/>
</dbReference>
<dbReference type="UniPathway" id="UPA00056">
    <property type="reaction ID" value="UER00092"/>
</dbReference>
<dbReference type="GO" id="GO:0016853">
    <property type="term" value="F:isomerase activity"/>
    <property type="evidence" value="ECO:0007669"/>
    <property type="project" value="UniProtKB-KW"/>
</dbReference>
<feature type="binding site" evidence="9">
    <location>
        <position position="279"/>
    </location>
    <ligand>
        <name>Mn(2+)</name>
        <dbReference type="ChEBI" id="CHEBI:29035"/>
    </ligand>
</feature>
<feature type="binding site" evidence="9">
    <location>
        <position position="253"/>
    </location>
    <ligand>
        <name>NADPH</name>
        <dbReference type="ChEBI" id="CHEBI:57783"/>
    </ligand>
</feature>
<feature type="binding site" evidence="9">
    <location>
        <position position="142"/>
    </location>
    <ligand>
        <name>NADPH</name>
        <dbReference type="ChEBI" id="CHEBI:57783"/>
    </ligand>
</feature>
<feature type="binding site" evidence="9">
    <location>
        <position position="140"/>
    </location>
    <ligand>
        <name>NADPH</name>
        <dbReference type="ChEBI" id="CHEBI:57783"/>
    </ligand>
</feature>
<evidence type="ECO:0000256" key="4">
    <source>
        <dbReference type="ARBA" id="ARBA00022857"/>
    </source>
</evidence>
<feature type="binding site" evidence="9">
    <location>
        <position position="141"/>
    </location>
    <ligand>
        <name>NADPH</name>
        <dbReference type="ChEBI" id="CHEBI:57783"/>
    </ligand>
</feature>
<dbReference type="Proteomes" id="UP000245168">
    <property type="component" value="Unassembled WGS sequence"/>
</dbReference>
<dbReference type="FunFam" id="3.40.50.720:FF:000045">
    <property type="entry name" value="1-deoxy-D-xylulose 5-phosphate reductoisomerase"/>
    <property type="match status" value="1"/>
</dbReference>
<comment type="pathway">
    <text evidence="1 9">Isoprenoid biosynthesis; isopentenyl diphosphate biosynthesis via DXP pathway; isopentenyl diphosphate from 1-deoxy-D-xylulose 5-phosphate: step 1/6.</text>
</comment>
<evidence type="ECO:0000256" key="1">
    <source>
        <dbReference type="ARBA" id="ARBA00005094"/>
    </source>
</evidence>
<feature type="binding site" evidence="9">
    <location>
        <position position="326"/>
    </location>
    <ligand>
        <name>1-deoxy-D-xylulose 5-phosphate</name>
        <dbReference type="ChEBI" id="CHEBI:57792"/>
    </ligand>
</feature>
<dbReference type="SUPFAM" id="SSF69055">
    <property type="entry name" value="1-deoxy-D-xylulose-5-phosphate reductoisomerase, C-terminal domain"/>
    <property type="match status" value="1"/>
</dbReference>
<evidence type="ECO:0000313" key="14">
    <source>
        <dbReference type="EMBL" id="PWE17242.1"/>
    </source>
</evidence>
<evidence type="ECO:0000259" key="12">
    <source>
        <dbReference type="Pfam" id="PF08436"/>
    </source>
</evidence>
<evidence type="ECO:0000256" key="2">
    <source>
        <dbReference type="ARBA" id="ARBA00006825"/>
    </source>
</evidence>
<evidence type="ECO:0000256" key="9">
    <source>
        <dbReference type="HAMAP-Rule" id="MF_00183"/>
    </source>
</evidence>
<feature type="binding site" evidence="9">
    <location>
        <position position="344"/>
    </location>
    <ligand>
        <name>1-deoxy-D-xylulose 5-phosphate</name>
        <dbReference type="ChEBI" id="CHEBI:57792"/>
    </ligand>
</feature>
<keyword evidence="7 9" id="KW-0414">Isoprene biosynthesis</keyword>
<dbReference type="PANTHER" id="PTHR30525">
    <property type="entry name" value="1-DEOXY-D-XYLULOSE 5-PHOSPHATE REDUCTOISOMERASE"/>
    <property type="match status" value="1"/>
</dbReference>
<sequence length="523" mass="55882">MVGRHLRLSRRHLDRRLEAAARGQPQQDVDRAGGGARRRRGGGRPGRGRLRLRCRSRLHRRGTHRRRCGDWGPRDVPVQTALRREGRGHAHPGSWRRARPRRRADAGHLGRRGLDGGLAPGLARRRVVSPRRVTILGATGSVGRATLDLIARAPEGTFDVVALTANSNASELAALARRFDAEFAAVADSAAGDALSDALAGTGIRAAAGEGAVLEAAAMPADWMMAAIVGAAGLRPTLEGVRRGAVVAFANKEALVCAGRLFMETARECGATLLPVDSEHNAVFQALDDSKPAELRRIILTASGGPFRTATREAMAAATPEAALAHPTWEMGAKISIDSATMMNKGLEIIEACHLFDLPQTRVDVLVHPESIVHGLVEHIDGGLLAQLGAPDMRTPIAHALAWPRRIETPVERLDLAKLGRLTFEAPDAERFPALALARMAADSGGALPAIFNAANEIAVSAFLERRIGFLDIPSTVSEALERALREGLDGAEPADFEAVFEADGTGRTFARDAIARTARRRG</sequence>
<evidence type="ECO:0000259" key="13">
    <source>
        <dbReference type="Pfam" id="PF13288"/>
    </source>
</evidence>
<protein>
    <recommendedName>
        <fullName evidence="9">1-deoxy-D-xylulose 5-phosphate reductoisomerase</fullName>
        <shortName evidence="9">DXP reductoisomerase</shortName>
        <ecNumber evidence="9">1.1.1.267</ecNumber>
    </recommendedName>
    <alternativeName>
        <fullName evidence="9">1-deoxyxylulose-5-phosphate reductoisomerase</fullName>
    </alternativeName>
    <alternativeName>
        <fullName evidence="9">2-C-methyl-D-erythritol 4-phosphate synthase</fullName>
    </alternativeName>
</protein>
<feature type="compositionally biased region" description="Basic and acidic residues" evidence="10">
    <location>
        <begin position="103"/>
        <end position="114"/>
    </location>
</feature>
<dbReference type="NCBIfam" id="TIGR00243">
    <property type="entry name" value="Dxr"/>
    <property type="match status" value="1"/>
</dbReference>
<keyword evidence="15" id="KW-1185">Reference proteome</keyword>
<evidence type="ECO:0000256" key="10">
    <source>
        <dbReference type="SAM" id="MobiDB-lite"/>
    </source>
</evidence>
<dbReference type="HAMAP" id="MF_00183">
    <property type="entry name" value="DXP_reductoisom"/>
    <property type="match status" value="1"/>
</dbReference>